<accession>A0A6J6A741</accession>
<reference evidence="1" key="1">
    <citation type="submission" date="2020-05" db="EMBL/GenBank/DDBJ databases">
        <authorList>
            <person name="Chiriac C."/>
            <person name="Salcher M."/>
            <person name="Ghai R."/>
            <person name="Kavagutti S V."/>
        </authorList>
    </citation>
    <scope>NUCLEOTIDE SEQUENCE</scope>
</reference>
<dbReference type="EMBL" id="CAESGF010000011">
    <property type="protein sequence ID" value="CAB4364254.1"/>
    <property type="molecule type" value="Genomic_DNA"/>
</dbReference>
<evidence type="ECO:0000313" key="4">
    <source>
        <dbReference type="EMBL" id="CAB4849334.1"/>
    </source>
</evidence>
<dbReference type="InterPro" id="IPR032710">
    <property type="entry name" value="NTF2-like_dom_sf"/>
</dbReference>
<evidence type="ECO:0000313" key="3">
    <source>
        <dbReference type="EMBL" id="CAB4833207.1"/>
    </source>
</evidence>
<protein>
    <submittedName>
        <fullName evidence="1">Unannotated protein</fullName>
    </submittedName>
</protein>
<dbReference type="EMBL" id="CAFBIY010000036">
    <property type="protein sequence ID" value="CAB4849334.1"/>
    <property type="molecule type" value="Genomic_DNA"/>
</dbReference>
<evidence type="ECO:0000313" key="5">
    <source>
        <dbReference type="EMBL" id="CAB4933694.1"/>
    </source>
</evidence>
<dbReference type="EMBL" id="CAFBOL010000076">
    <property type="protein sequence ID" value="CAB5003154.1"/>
    <property type="molecule type" value="Genomic_DNA"/>
</dbReference>
<organism evidence="1">
    <name type="scientific">freshwater metagenome</name>
    <dbReference type="NCBI Taxonomy" id="449393"/>
    <lineage>
        <taxon>unclassified sequences</taxon>
        <taxon>metagenomes</taxon>
        <taxon>ecological metagenomes</taxon>
    </lineage>
</organism>
<dbReference type="EMBL" id="CAFAAV010000221">
    <property type="protein sequence ID" value="CAB4833207.1"/>
    <property type="molecule type" value="Genomic_DNA"/>
</dbReference>
<dbReference type="SUPFAM" id="SSF54427">
    <property type="entry name" value="NTF2-like"/>
    <property type="match status" value="1"/>
</dbReference>
<sequence>MTDYSRDEVEAAFQHYFMVGPVMEDWIAWSQLFTDDAVYFDHFYGRFRGPAEIQLFLETTMMTGKHCYTALEWYNIEGNRIVWKGLNLADHPDPTQGPFSFPSLQIIQYAGNGKWSSEEDWWMQPEMVKYAKGYWRACQAIDPSFPDQLSRTHWGNIEWARPAAGHTATPSWLGREHEIPTVRRIEDMNFGERV</sequence>
<dbReference type="EMBL" id="CAFBMT010000008">
    <property type="protein sequence ID" value="CAB4933694.1"/>
    <property type="molecule type" value="Genomic_DNA"/>
</dbReference>
<name>A0A6J6A741_9ZZZZ</name>
<dbReference type="EMBL" id="CAEZYF010000001">
    <property type="protein sequence ID" value="CAB4704595.1"/>
    <property type="molecule type" value="Genomic_DNA"/>
</dbReference>
<proteinExistence type="predicted"/>
<dbReference type="Gene3D" id="3.10.450.50">
    <property type="match status" value="1"/>
</dbReference>
<gene>
    <name evidence="2" type="ORF">UFOPK2656_00270</name>
    <name evidence="3" type="ORF">UFOPK3099_02317</name>
    <name evidence="4" type="ORF">UFOPK3267_00901</name>
    <name evidence="5" type="ORF">UFOPK3651_01649</name>
    <name evidence="6" type="ORF">UFOPK3931_02297</name>
    <name evidence="1" type="ORF">UFOPK4189_02018</name>
</gene>
<evidence type="ECO:0000313" key="2">
    <source>
        <dbReference type="EMBL" id="CAB4704595.1"/>
    </source>
</evidence>
<dbReference type="AlphaFoldDB" id="A0A6J6A741"/>
<evidence type="ECO:0000313" key="1">
    <source>
        <dbReference type="EMBL" id="CAB4364254.1"/>
    </source>
</evidence>
<evidence type="ECO:0000313" key="6">
    <source>
        <dbReference type="EMBL" id="CAB5003154.1"/>
    </source>
</evidence>